<evidence type="ECO:0000256" key="2">
    <source>
        <dbReference type="SAM" id="MobiDB-lite"/>
    </source>
</evidence>
<evidence type="ECO:0000256" key="1">
    <source>
        <dbReference type="ARBA" id="ARBA00023172"/>
    </source>
</evidence>
<dbReference type="GO" id="GO:0003677">
    <property type="term" value="F:DNA binding"/>
    <property type="evidence" value="ECO:0007669"/>
    <property type="project" value="InterPro"/>
</dbReference>
<keyword evidence="4" id="KW-1185">Reference proteome</keyword>
<dbReference type="STRING" id="2316362.A0A4Q2DS88"/>
<dbReference type="Gene3D" id="1.10.443.10">
    <property type="entry name" value="Intergrase catalytic core"/>
    <property type="match status" value="1"/>
</dbReference>
<evidence type="ECO:0000313" key="4">
    <source>
        <dbReference type="Proteomes" id="UP000290288"/>
    </source>
</evidence>
<dbReference type="GO" id="GO:0006310">
    <property type="term" value="P:DNA recombination"/>
    <property type="evidence" value="ECO:0007669"/>
    <property type="project" value="UniProtKB-KW"/>
</dbReference>
<dbReference type="InterPro" id="IPR011010">
    <property type="entry name" value="DNA_brk_join_enz"/>
</dbReference>
<name>A0A4Q2DS88_9AGAR</name>
<evidence type="ECO:0000313" key="3">
    <source>
        <dbReference type="EMBL" id="RXW22496.1"/>
    </source>
</evidence>
<accession>A0A4Q2DS88</accession>
<dbReference type="Proteomes" id="UP000290288">
    <property type="component" value="Unassembled WGS sequence"/>
</dbReference>
<dbReference type="GO" id="GO:0015074">
    <property type="term" value="P:DNA integration"/>
    <property type="evidence" value="ECO:0007669"/>
    <property type="project" value="InterPro"/>
</dbReference>
<proteinExistence type="predicted"/>
<dbReference type="OrthoDB" id="164951at2759"/>
<feature type="compositionally biased region" description="Basic and acidic residues" evidence="2">
    <location>
        <begin position="74"/>
        <end position="83"/>
    </location>
</feature>
<feature type="region of interest" description="Disordered" evidence="2">
    <location>
        <begin position="1"/>
        <end position="23"/>
    </location>
</feature>
<dbReference type="SUPFAM" id="SSF56349">
    <property type="entry name" value="DNA breaking-rejoining enzymes"/>
    <property type="match status" value="1"/>
</dbReference>
<dbReference type="AlphaFoldDB" id="A0A4Q2DS88"/>
<keyword evidence="1" id="KW-0233">DNA recombination</keyword>
<reference evidence="3 4" key="1">
    <citation type="submission" date="2019-01" db="EMBL/GenBank/DDBJ databases">
        <title>Draft genome sequence of Psathyrella aberdarensis IHI B618.</title>
        <authorList>
            <person name="Buettner E."/>
            <person name="Kellner H."/>
        </authorList>
    </citation>
    <scope>NUCLEOTIDE SEQUENCE [LARGE SCALE GENOMIC DNA]</scope>
    <source>
        <strain evidence="3 4">IHI B618</strain>
    </source>
</reference>
<feature type="region of interest" description="Disordered" evidence="2">
    <location>
        <begin position="74"/>
        <end position="97"/>
    </location>
</feature>
<sequence>MPSLSNLTAGARQSGRGSKRIRNDASINFAQALKEANKTVEEHSKTKATIQKYDCYYKQAVKFVREFANDEASKEAARKEHQAKLGQPDDDIDDSRYQEDPLTCMPPDFDTAFDGPPKPFTPLAIAMFLSEKCVKQNCKVGVAYAIYSSMLNHYENLDGIGNDKYRGDWVCDEKTGTCGGNPAKSGQVQRMLHSIKKKDAEVVGERKHARAMSYEDMGKMHAHAEATCPSAEACERFKHCGNGYYEPLFPELLSKRAEHLYYSAYSTLSFAIWTRCHETCQLQKKHFDFNMPPKCCSNGEVHERFSVNLRHRKNWQNKMESGELGVEGHYYNIYSRPDEPAVDAYHHVHEWVRFYSDVILRRPLKDSDYIFPTINFSKLTANPEKPSDSVAMQKIITRVADASGLSNSEACKYTTHCFRRGGAQYRFMFAPLGKRWTLARIRWWAGWAEGEHGDTLIRYLLDELSNYEEDHRDALCPVDEAANKSHLGEDRALRPFTAEDGKQFFKHCDRLLETQFQNLTNRLIEAVESQNSKSASACQPLVQAAHAHPNHTTHAAGPIRTLQQHPDSAPYPAPAPWAIPVQRSLLHVQPSPNASTPYYYVSLPSQRHPHHCEAANLAAVTPSAPLPTIHWQPPAVCPQISEPLLPPQERHTLPRISKKDPHLQWKTVVNDWECPQPERCPIPLRSWDPDWYKETKQAMMYHVRKTIAEEYIIRYNRDDARFLEDYPEHTRGITPLFSAIQANHIKLGLARPRAKRNGARK</sequence>
<comment type="caution">
    <text evidence="3">The sequence shown here is derived from an EMBL/GenBank/DDBJ whole genome shotgun (WGS) entry which is preliminary data.</text>
</comment>
<gene>
    <name evidence="3" type="ORF">EST38_g3351</name>
</gene>
<dbReference type="InterPro" id="IPR013762">
    <property type="entry name" value="Integrase-like_cat_sf"/>
</dbReference>
<organism evidence="3 4">
    <name type="scientific">Candolleomyces aberdarensis</name>
    <dbReference type="NCBI Taxonomy" id="2316362"/>
    <lineage>
        <taxon>Eukaryota</taxon>
        <taxon>Fungi</taxon>
        <taxon>Dikarya</taxon>
        <taxon>Basidiomycota</taxon>
        <taxon>Agaricomycotina</taxon>
        <taxon>Agaricomycetes</taxon>
        <taxon>Agaricomycetidae</taxon>
        <taxon>Agaricales</taxon>
        <taxon>Agaricineae</taxon>
        <taxon>Psathyrellaceae</taxon>
        <taxon>Candolleomyces</taxon>
    </lineage>
</organism>
<protein>
    <submittedName>
        <fullName evidence="3">Uncharacterized protein</fullName>
    </submittedName>
</protein>
<dbReference type="EMBL" id="SDEE01000070">
    <property type="protein sequence ID" value="RXW22496.1"/>
    <property type="molecule type" value="Genomic_DNA"/>
</dbReference>